<dbReference type="OrthoDB" id="3783664at2"/>
<dbReference type="InterPro" id="IPR052022">
    <property type="entry name" value="26kDa_periplasmic_antigen"/>
</dbReference>
<dbReference type="RefSeq" id="WP_129455072.1">
    <property type="nucleotide sequence ID" value="NZ_JACXYX010000014.1"/>
</dbReference>
<organism evidence="1 2">
    <name type="scientific">Nocardioides ganghwensis</name>
    <dbReference type="NCBI Taxonomy" id="252230"/>
    <lineage>
        <taxon>Bacteria</taxon>
        <taxon>Bacillati</taxon>
        <taxon>Actinomycetota</taxon>
        <taxon>Actinomycetes</taxon>
        <taxon>Propionibacteriales</taxon>
        <taxon>Nocardioidaceae</taxon>
        <taxon>Nocardioides</taxon>
    </lineage>
</organism>
<dbReference type="InterPro" id="IPR007497">
    <property type="entry name" value="SIMPL/DUF541"/>
</dbReference>
<accession>A0A4Q2SAY6</accession>
<protein>
    <submittedName>
        <fullName evidence="1">DUF541 domain-containing protein</fullName>
    </submittedName>
</protein>
<dbReference type="GO" id="GO:0006974">
    <property type="term" value="P:DNA damage response"/>
    <property type="evidence" value="ECO:0007669"/>
    <property type="project" value="TreeGrafter"/>
</dbReference>
<sequence length="202" mass="20622">MHTVTVTGTGTSRVAPDSAVVRLGAVARGSGVAEAYAAMTSAAAAVVEVARRHTDERRIASTGITVWPWHDHSGTRQGFEARHSYVIGCADLAGAGTMLAELAAEVGDGLAIDSVGLEVTEDHGAGDKAREAAFHDARDKAAQLARLAGAGLGAVQTLVEGDAGREPSPMARVAMARDSAGGLEAGETTVTTSVTVVWELAY</sequence>
<dbReference type="PANTHER" id="PTHR34387">
    <property type="entry name" value="SLR1258 PROTEIN"/>
    <property type="match status" value="1"/>
</dbReference>
<name>A0A4Q2SAY6_9ACTN</name>
<dbReference type="EMBL" id="SDWU01000010">
    <property type="protein sequence ID" value="RYC01939.1"/>
    <property type="molecule type" value="Genomic_DNA"/>
</dbReference>
<dbReference type="AlphaFoldDB" id="A0A4Q2SAY6"/>
<dbReference type="PANTHER" id="PTHR34387:SF1">
    <property type="entry name" value="PERIPLASMIC IMMUNOGENIC PROTEIN"/>
    <property type="match status" value="1"/>
</dbReference>
<keyword evidence="2" id="KW-1185">Reference proteome</keyword>
<dbReference type="Gene3D" id="3.30.110.170">
    <property type="entry name" value="Protein of unknown function (DUF541), domain 1"/>
    <property type="match status" value="1"/>
</dbReference>
<comment type="caution">
    <text evidence="1">The sequence shown here is derived from an EMBL/GenBank/DDBJ whole genome shotgun (WGS) entry which is preliminary data.</text>
</comment>
<evidence type="ECO:0000313" key="2">
    <source>
        <dbReference type="Proteomes" id="UP000293291"/>
    </source>
</evidence>
<proteinExistence type="predicted"/>
<dbReference type="Pfam" id="PF04402">
    <property type="entry name" value="SIMPL"/>
    <property type="match status" value="1"/>
</dbReference>
<evidence type="ECO:0000313" key="1">
    <source>
        <dbReference type="EMBL" id="RYC01939.1"/>
    </source>
</evidence>
<gene>
    <name evidence="1" type="ORF">EUA07_10320</name>
</gene>
<dbReference type="Proteomes" id="UP000293291">
    <property type="component" value="Unassembled WGS sequence"/>
</dbReference>
<reference evidence="1 2" key="1">
    <citation type="submission" date="2019-01" db="EMBL/GenBank/DDBJ databases">
        <title>Novel species of Nocardioides.</title>
        <authorList>
            <person name="Liu Q."/>
            <person name="Xin Y.-H."/>
        </authorList>
    </citation>
    <scope>NUCLEOTIDE SEQUENCE [LARGE SCALE GENOMIC DNA]</scope>
    <source>
        <strain evidence="1 2">CGMCC 4.6875</strain>
    </source>
</reference>
<dbReference type="Gene3D" id="3.30.70.2970">
    <property type="entry name" value="Protein of unknown function (DUF541), domain 2"/>
    <property type="match status" value="1"/>
</dbReference>